<evidence type="ECO:0000256" key="2">
    <source>
        <dbReference type="ARBA" id="ARBA00008446"/>
    </source>
</evidence>
<feature type="compositionally biased region" description="Basic and acidic residues" evidence="7">
    <location>
        <begin position="261"/>
        <end position="273"/>
    </location>
</feature>
<feature type="compositionally biased region" description="Low complexity" evidence="7">
    <location>
        <begin position="67"/>
        <end position="80"/>
    </location>
</feature>
<dbReference type="CDD" id="cd00086">
    <property type="entry name" value="homeodomain"/>
    <property type="match status" value="1"/>
</dbReference>
<comment type="subcellular location">
    <subcellularLocation>
        <location evidence="1 6">Nucleus</location>
    </subcellularLocation>
</comment>
<accession>A0A3S3SA84</accession>
<dbReference type="Proteomes" id="UP000285301">
    <property type="component" value="Unassembled WGS sequence"/>
</dbReference>
<dbReference type="FunFam" id="1.10.10.60:FF:000003">
    <property type="entry name" value="Iroquois-class homeobox protein IRX"/>
    <property type="match status" value="1"/>
</dbReference>
<evidence type="ECO:0000256" key="1">
    <source>
        <dbReference type="ARBA" id="ARBA00004123"/>
    </source>
</evidence>
<feature type="region of interest" description="Disordered" evidence="7">
    <location>
        <begin position="64"/>
        <end position="102"/>
    </location>
</feature>
<dbReference type="EMBL" id="NCKU01002331">
    <property type="protein sequence ID" value="RWS09824.1"/>
    <property type="molecule type" value="Genomic_DNA"/>
</dbReference>
<dbReference type="PROSITE" id="PS50071">
    <property type="entry name" value="HOMEOBOX_2"/>
    <property type="match status" value="1"/>
</dbReference>
<gene>
    <name evidence="11" type="ORF">B4U79_01420</name>
    <name evidence="9" type="ORF">B4U79_08057</name>
    <name evidence="10" type="ORF">B4U79_08743</name>
</gene>
<name>A0A3S3SA84_9ACAR</name>
<dbReference type="GO" id="GO:0000978">
    <property type="term" value="F:RNA polymerase II cis-regulatory region sequence-specific DNA binding"/>
    <property type="evidence" value="ECO:0007669"/>
    <property type="project" value="TreeGrafter"/>
</dbReference>
<reference evidence="11 12" key="1">
    <citation type="journal article" date="2018" name="Gigascience">
        <title>Genomes of trombidid mites reveal novel predicted allergens and laterally-transferred genes associated with secondary metabolism.</title>
        <authorList>
            <person name="Dong X."/>
            <person name="Chaisiri K."/>
            <person name="Xia D."/>
            <person name="Armstrong S.D."/>
            <person name="Fang Y."/>
            <person name="Donnelly M.J."/>
            <person name="Kadowaki T."/>
            <person name="McGarry J.W."/>
            <person name="Darby A.C."/>
            <person name="Makepeace B.L."/>
        </authorList>
    </citation>
    <scope>NUCLEOTIDE SEQUENCE [LARGE SCALE GENOMIC DNA]</scope>
    <source>
        <strain evidence="11">UoL-WK</strain>
    </source>
</reference>
<dbReference type="OrthoDB" id="5399138at2759"/>
<dbReference type="InterPro" id="IPR009057">
    <property type="entry name" value="Homeodomain-like_sf"/>
</dbReference>
<comment type="caution">
    <text evidence="11">The sequence shown here is derived from an EMBL/GenBank/DDBJ whole genome shotgun (WGS) entry which is preliminary data.</text>
</comment>
<dbReference type="InterPro" id="IPR001356">
    <property type="entry name" value="HD"/>
</dbReference>
<evidence type="ECO:0000259" key="8">
    <source>
        <dbReference type="PROSITE" id="PS50071"/>
    </source>
</evidence>
<evidence type="ECO:0000256" key="4">
    <source>
        <dbReference type="ARBA" id="ARBA00023155"/>
    </source>
</evidence>
<dbReference type="InterPro" id="IPR017970">
    <property type="entry name" value="Homeobox_CS"/>
</dbReference>
<feature type="compositionally biased region" description="Polar residues" evidence="7">
    <location>
        <begin position="283"/>
        <end position="293"/>
    </location>
</feature>
<keyword evidence="12" id="KW-1185">Reference proteome</keyword>
<dbReference type="EMBL" id="NCKU01002550">
    <property type="protein sequence ID" value="RWS09351.1"/>
    <property type="molecule type" value="Genomic_DNA"/>
</dbReference>
<dbReference type="Gene3D" id="1.10.10.60">
    <property type="entry name" value="Homeodomain-like"/>
    <property type="match status" value="1"/>
</dbReference>
<feature type="compositionally biased region" description="Polar residues" evidence="7">
    <location>
        <begin position="303"/>
        <end position="326"/>
    </location>
</feature>
<dbReference type="GO" id="GO:0045926">
    <property type="term" value="P:negative regulation of growth"/>
    <property type="evidence" value="ECO:0007669"/>
    <property type="project" value="UniProtKB-ARBA"/>
</dbReference>
<sequence length="349" mass="37345">MKGSPTVARIVHMRGIASLFEMYIRNDEKYDNLTLMGQHPIGASQASSGATGTTNSPGLSCCTAGDTHTSSSQSSTNGNTGIAGSDATPHLLTTTNSSLPPSAPPAAVCGLTSPYDSRLITSSYTRLSGIYSASPYPDQTNYMSAFGTGPASLYQPLTHAYDIKDGNAGSWSTLPQASCYPYEPSIYSPYGDRYAGMDSAARRKNATRETTNTLKAWLYEHRKNPYPTKGEKIMLAIITKMTLTQVSTWFANARRRLKKENKMTWEPRNKNSDAQDADDKESCNGSEDNSSSAGIGENVGLANGSNTAASKMESDQQIASMTTVKSEPSIEASCEKRGPSIIDDTANST</sequence>
<feature type="domain" description="Homeobox" evidence="8">
    <location>
        <begin position="197"/>
        <end position="260"/>
    </location>
</feature>
<dbReference type="GO" id="GO:0030182">
    <property type="term" value="P:neuron differentiation"/>
    <property type="evidence" value="ECO:0007669"/>
    <property type="project" value="TreeGrafter"/>
</dbReference>
<dbReference type="PANTHER" id="PTHR11211:SF40">
    <property type="entry name" value="MIRROR, ISOFORM C"/>
    <property type="match status" value="1"/>
</dbReference>
<reference evidence="11" key="2">
    <citation type="submission" date="2018-11" db="EMBL/GenBank/DDBJ databases">
        <title>Trombidioid mite genomics.</title>
        <authorList>
            <person name="Dong X."/>
        </authorList>
    </citation>
    <scope>NUCLEOTIDE SEQUENCE</scope>
    <source>
        <strain evidence="11">UoL-WK</strain>
    </source>
</reference>
<dbReference type="InterPro" id="IPR008422">
    <property type="entry name" value="KN_HD"/>
</dbReference>
<dbReference type="GO" id="GO:0005634">
    <property type="term" value="C:nucleus"/>
    <property type="evidence" value="ECO:0007669"/>
    <property type="project" value="UniProtKB-SubCell"/>
</dbReference>
<feature type="compositionally biased region" description="Low complexity" evidence="7">
    <location>
        <begin position="91"/>
        <end position="100"/>
    </location>
</feature>
<evidence type="ECO:0000313" key="12">
    <source>
        <dbReference type="Proteomes" id="UP000285301"/>
    </source>
</evidence>
<dbReference type="STRING" id="1965070.A0A3S3SA84"/>
<dbReference type="GO" id="GO:0042693">
    <property type="term" value="P:muscle cell fate commitment"/>
    <property type="evidence" value="ECO:0007669"/>
    <property type="project" value="UniProtKB-ARBA"/>
</dbReference>
<evidence type="ECO:0000256" key="6">
    <source>
        <dbReference type="PROSITE-ProRule" id="PRU00108"/>
    </source>
</evidence>
<comment type="similarity">
    <text evidence="2">Belongs to the TALE/IRO homeobox family.</text>
</comment>
<evidence type="ECO:0000313" key="9">
    <source>
        <dbReference type="EMBL" id="RWS09351.1"/>
    </source>
</evidence>
<dbReference type="GO" id="GO:0048468">
    <property type="term" value="P:cell development"/>
    <property type="evidence" value="ECO:0007669"/>
    <property type="project" value="TreeGrafter"/>
</dbReference>
<feature type="DNA-binding region" description="Homeobox" evidence="6">
    <location>
        <begin position="199"/>
        <end position="261"/>
    </location>
</feature>
<dbReference type="PROSITE" id="PS00027">
    <property type="entry name" value="HOMEOBOX_1"/>
    <property type="match status" value="1"/>
</dbReference>
<feature type="region of interest" description="Disordered" evidence="7">
    <location>
        <begin position="261"/>
        <end position="349"/>
    </location>
</feature>
<evidence type="ECO:0000313" key="11">
    <source>
        <dbReference type="EMBL" id="RWS11381.1"/>
    </source>
</evidence>
<keyword evidence="3 6" id="KW-0238">DNA-binding</keyword>
<dbReference type="PANTHER" id="PTHR11211">
    <property type="entry name" value="IROQUOIS-CLASS HOMEODOMAIN PROTEIN IRX"/>
    <property type="match status" value="1"/>
</dbReference>
<organism evidence="11 12">
    <name type="scientific">Dinothrombium tinctorium</name>
    <dbReference type="NCBI Taxonomy" id="1965070"/>
    <lineage>
        <taxon>Eukaryota</taxon>
        <taxon>Metazoa</taxon>
        <taxon>Ecdysozoa</taxon>
        <taxon>Arthropoda</taxon>
        <taxon>Chelicerata</taxon>
        <taxon>Arachnida</taxon>
        <taxon>Acari</taxon>
        <taxon>Acariformes</taxon>
        <taxon>Trombidiformes</taxon>
        <taxon>Prostigmata</taxon>
        <taxon>Anystina</taxon>
        <taxon>Parasitengona</taxon>
        <taxon>Trombidioidea</taxon>
        <taxon>Trombidiidae</taxon>
        <taxon>Dinothrombium</taxon>
    </lineage>
</organism>
<dbReference type="AlphaFoldDB" id="A0A3S3SA84"/>
<dbReference type="GO" id="GO:0045317">
    <property type="term" value="P:equator specification"/>
    <property type="evidence" value="ECO:0007669"/>
    <property type="project" value="UniProtKB-ARBA"/>
</dbReference>
<keyword evidence="4 6" id="KW-0371">Homeobox</keyword>
<dbReference type="SUPFAM" id="SSF46689">
    <property type="entry name" value="Homeodomain-like"/>
    <property type="match status" value="1"/>
</dbReference>
<evidence type="ECO:0000256" key="7">
    <source>
        <dbReference type="SAM" id="MobiDB-lite"/>
    </source>
</evidence>
<dbReference type="SMART" id="SM00389">
    <property type="entry name" value="HOX"/>
    <property type="match status" value="1"/>
</dbReference>
<dbReference type="Pfam" id="PF05920">
    <property type="entry name" value="Homeobox_KN"/>
    <property type="match status" value="1"/>
</dbReference>
<proteinExistence type="inferred from homology"/>
<protein>
    <submittedName>
        <fullName evidence="11">Iroquois-class homeodomain protein IRX-6-like protein</fullName>
    </submittedName>
</protein>
<dbReference type="GO" id="GO:0000981">
    <property type="term" value="F:DNA-binding transcription factor activity, RNA polymerase II-specific"/>
    <property type="evidence" value="ECO:0007669"/>
    <property type="project" value="InterPro"/>
</dbReference>
<dbReference type="EMBL" id="NCKU01001734">
    <property type="protein sequence ID" value="RWS11381.1"/>
    <property type="molecule type" value="Genomic_DNA"/>
</dbReference>
<evidence type="ECO:0000313" key="10">
    <source>
        <dbReference type="EMBL" id="RWS09824.1"/>
    </source>
</evidence>
<evidence type="ECO:0000256" key="5">
    <source>
        <dbReference type="ARBA" id="ARBA00023242"/>
    </source>
</evidence>
<evidence type="ECO:0000256" key="3">
    <source>
        <dbReference type="ARBA" id="ARBA00023125"/>
    </source>
</evidence>
<keyword evidence="5 6" id="KW-0539">Nucleus</keyword>